<accession>A0A0C9UCI2</accession>
<protein>
    <submittedName>
        <fullName evidence="2">Uncharacterized protein</fullName>
    </submittedName>
</protein>
<reference evidence="2 3" key="1">
    <citation type="submission" date="2014-06" db="EMBL/GenBank/DDBJ databases">
        <title>Evolutionary Origins and Diversification of the Mycorrhizal Mutualists.</title>
        <authorList>
            <consortium name="DOE Joint Genome Institute"/>
            <consortium name="Mycorrhizal Genomics Consortium"/>
            <person name="Kohler A."/>
            <person name="Kuo A."/>
            <person name="Nagy L.G."/>
            <person name="Floudas D."/>
            <person name="Copeland A."/>
            <person name="Barry K.W."/>
            <person name="Cichocki N."/>
            <person name="Veneault-Fourrey C."/>
            <person name="LaButti K."/>
            <person name="Lindquist E.A."/>
            <person name="Lipzen A."/>
            <person name="Lundell T."/>
            <person name="Morin E."/>
            <person name="Murat C."/>
            <person name="Riley R."/>
            <person name="Ohm R."/>
            <person name="Sun H."/>
            <person name="Tunlid A."/>
            <person name="Henrissat B."/>
            <person name="Grigoriev I.V."/>
            <person name="Hibbett D.S."/>
            <person name="Martin F."/>
        </authorList>
    </citation>
    <scope>NUCLEOTIDE SEQUENCE [LARGE SCALE GENOMIC DNA]</scope>
    <source>
        <strain evidence="2 3">SS14</strain>
    </source>
</reference>
<feature type="compositionally biased region" description="Low complexity" evidence="1">
    <location>
        <begin position="62"/>
        <end position="78"/>
    </location>
</feature>
<feature type="compositionally biased region" description="Basic and acidic residues" evidence="1">
    <location>
        <begin position="104"/>
        <end position="113"/>
    </location>
</feature>
<dbReference type="HOGENOM" id="CLU_043322_0_0_1"/>
<organism evidence="2 3">
    <name type="scientific">Sphaerobolus stellatus (strain SS14)</name>
    <dbReference type="NCBI Taxonomy" id="990650"/>
    <lineage>
        <taxon>Eukaryota</taxon>
        <taxon>Fungi</taxon>
        <taxon>Dikarya</taxon>
        <taxon>Basidiomycota</taxon>
        <taxon>Agaricomycotina</taxon>
        <taxon>Agaricomycetes</taxon>
        <taxon>Phallomycetidae</taxon>
        <taxon>Geastrales</taxon>
        <taxon>Sphaerobolaceae</taxon>
        <taxon>Sphaerobolus</taxon>
    </lineage>
</organism>
<feature type="compositionally biased region" description="Basic residues" evidence="1">
    <location>
        <begin position="33"/>
        <end position="45"/>
    </location>
</feature>
<dbReference type="Proteomes" id="UP000054279">
    <property type="component" value="Unassembled WGS sequence"/>
</dbReference>
<feature type="compositionally biased region" description="Gly residues" evidence="1">
    <location>
        <begin position="79"/>
        <end position="88"/>
    </location>
</feature>
<dbReference type="EMBL" id="KN837141">
    <property type="protein sequence ID" value="KIJ40803.1"/>
    <property type="molecule type" value="Genomic_DNA"/>
</dbReference>
<keyword evidence="3" id="KW-1185">Reference proteome</keyword>
<evidence type="ECO:0000313" key="2">
    <source>
        <dbReference type="EMBL" id="KIJ40803.1"/>
    </source>
</evidence>
<evidence type="ECO:0000256" key="1">
    <source>
        <dbReference type="SAM" id="MobiDB-lite"/>
    </source>
</evidence>
<evidence type="ECO:0000313" key="3">
    <source>
        <dbReference type="Proteomes" id="UP000054279"/>
    </source>
</evidence>
<proteinExistence type="predicted"/>
<gene>
    <name evidence="2" type="ORF">M422DRAFT_256225</name>
</gene>
<feature type="region of interest" description="Disordered" evidence="1">
    <location>
        <begin position="30"/>
        <end position="158"/>
    </location>
</feature>
<sequence>MDIPKPESEYIERDTEDLIEEEYNIVFVGGLEKKKKKKKKKKKVTKEKDLSQQQSNRGGEGSLHLESPLSSAPSSVRGSPGGGGGPEGSGRSERQSGVSAGGRGELDDGRGDRDDMDLDDGETAGQHSNKRASENHSPEPEEMNANAKRQRTAGVDDVPGSKEQAMKMLTQEHEKLTNTKQLTDPIGVVKMLWAYKKFRSISRVFFEVDMESGEGREHVEVQYTEILDGMRNWVEKHNKLGKDEQEVRLGGMKVELNKLIEKGGVIVSELQKKGNLNGGRDGVGSSMMDVTPHLLTNLSKCGVPASVVDDRSYVVKFVHITS</sequence>
<dbReference type="AlphaFoldDB" id="A0A0C9UCI2"/>
<name>A0A0C9UCI2_SPHS4</name>